<keyword evidence="4" id="KW-1185">Reference proteome</keyword>
<dbReference type="InterPro" id="IPR051534">
    <property type="entry name" value="CBASS_pafABC_assoc_protein"/>
</dbReference>
<evidence type="ECO:0000259" key="2">
    <source>
        <dbReference type="Pfam" id="PF13280"/>
    </source>
</evidence>
<dbReference type="PANTHER" id="PTHR34580">
    <property type="match status" value="1"/>
</dbReference>
<dbReference type="PANTHER" id="PTHR34580:SF1">
    <property type="entry name" value="PROTEIN PAFC"/>
    <property type="match status" value="1"/>
</dbReference>
<dbReference type="InterPro" id="IPR036388">
    <property type="entry name" value="WH-like_DNA-bd_sf"/>
</dbReference>
<dbReference type="InterPro" id="IPR028349">
    <property type="entry name" value="PafC-like"/>
</dbReference>
<dbReference type="PROSITE" id="PS52050">
    <property type="entry name" value="WYL"/>
    <property type="match status" value="1"/>
</dbReference>
<dbReference type="RefSeq" id="WP_012930462.1">
    <property type="nucleotide sequence ID" value="NC_013730.1"/>
</dbReference>
<reference evidence="3 4" key="1">
    <citation type="journal article" date="2010" name="Stand. Genomic Sci.">
        <title>Complete genome sequence of Spirosoma linguale type strain (1).</title>
        <authorList>
            <person name="Lail K."/>
            <person name="Sikorski J."/>
            <person name="Saunders E."/>
            <person name="Lapidus A."/>
            <person name="Glavina Del Rio T."/>
            <person name="Copeland A."/>
            <person name="Tice H."/>
            <person name="Cheng J.-F."/>
            <person name="Lucas S."/>
            <person name="Nolan M."/>
            <person name="Bruce D."/>
            <person name="Goodwin L."/>
            <person name="Pitluck S."/>
            <person name="Ivanova N."/>
            <person name="Mavromatis K."/>
            <person name="Ovchinnikova G."/>
            <person name="Pati A."/>
            <person name="Chen A."/>
            <person name="Palaniappan K."/>
            <person name="Land M."/>
            <person name="Hauser L."/>
            <person name="Chang Y.-J."/>
            <person name="Jeffries C.D."/>
            <person name="Chain P."/>
            <person name="Brettin T."/>
            <person name="Detter J.C."/>
            <person name="Schuetze A."/>
            <person name="Rohde M."/>
            <person name="Tindall B.J."/>
            <person name="Goeker M."/>
            <person name="Bristow J."/>
            <person name="Eisen J.A."/>
            <person name="Markowitz V."/>
            <person name="Hugenholtz P."/>
            <person name="Kyrpides N.C."/>
            <person name="Klenk H.-P."/>
            <person name="Chen F."/>
        </authorList>
    </citation>
    <scope>NUCLEOTIDE SEQUENCE [LARGE SCALE GENOMIC DNA]</scope>
    <source>
        <strain evidence="4">ATCC 33905 / DSM 74 / LMG 10896 / Claus 1</strain>
    </source>
</reference>
<evidence type="ECO:0000313" key="3">
    <source>
        <dbReference type="EMBL" id="ADB41974.1"/>
    </source>
</evidence>
<gene>
    <name evidence="3" type="ordered locus">Slin_6012</name>
</gene>
<dbReference type="InterPro" id="IPR013196">
    <property type="entry name" value="HTH_11"/>
</dbReference>
<dbReference type="eggNOG" id="COG2378">
    <property type="taxonomic scope" value="Bacteria"/>
</dbReference>
<dbReference type="PIRSF" id="PIRSF016838">
    <property type="entry name" value="PafC"/>
    <property type="match status" value="1"/>
</dbReference>
<dbReference type="Pfam" id="PF08279">
    <property type="entry name" value="HTH_11"/>
    <property type="match status" value="1"/>
</dbReference>
<dbReference type="EMBL" id="CP001769">
    <property type="protein sequence ID" value="ADB41974.1"/>
    <property type="molecule type" value="Genomic_DNA"/>
</dbReference>
<dbReference type="Gene3D" id="1.10.10.10">
    <property type="entry name" value="Winged helix-like DNA-binding domain superfamily/Winged helix DNA-binding domain"/>
    <property type="match status" value="1"/>
</dbReference>
<protein>
    <submittedName>
        <fullName evidence="3">Helix-turn-helix type 11 domain protein</fullName>
    </submittedName>
</protein>
<dbReference type="HOGENOM" id="CLU_933096_0_0_10"/>
<dbReference type="AlphaFoldDB" id="D2QT42"/>
<dbReference type="Pfam" id="PF13280">
    <property type="entry name" value="WYL"/>
    <property type="match status" value="1"/>
</dbReference>
<organism evidence="3 4">
    <name type="scientific">Spirosoma linguale (strain ATCC 33905 / DSM 74 / LMG 10896 / Claus 1)</name>
    <dbReference type="NCBI Taxonomy" id="504472"/>
    <lineage>
        <taxon>Bacteria</taxon>
        <taxon>Pseudomonadati</taxon>
        <taxon>Bacteroidota</taxon>
        <taxon>Cytophagia</taxon>
        <taxon>Cytophagales</taxon>
        <taxon>Cytophagaceae</taxon>
        <taxon>Spirosoma</taxon>
    </lineage>
</organism>
<name>D2QT42_SPILD</name>
<accession>D2QT42</accession>
<dbReference type="SUPFAM" id="SSF46785">
    <property type="entry name" value="Winged helix' DNA-binding domain"/>
    <property type="match status" value="1"/>
</dbReference>
<proteinExistence type="predicted"/>
<dbReference type="Proteomes" id="UP000002028">
    <property type="component" value="Chromosome"/>
</dbReference>
<dbReference type="STRING" id="504472.Slin_6012"/>
<evidence type="ECO:0000313" key="4">
    <source>
        <dbReference type="Proteomes" id="UP000002028"/>
    </source>
</evidence>
<evidence type="ECO:0000259" key="1">
    <source>
        <dbReference type="Pfam" id="PF08279"/>
    </source>
</evidence>
<feature type="domain" description="Helix-turn-helix type 11" evidence="1">
    <location>
        <begin position="9"/>
        <end position="59"/>
    </location>
</feature>
<dbReference type="InterPro" id="IPR036390">
    <property type="entry name" value="WH_DNA-bd_sf"/>
</dbReference>
<dbReference type="InterPro" id="IPR026881">
    <property type="entry name" value="WYL_dom"/>
</dbReference>
<feature type="domain" description="WYL" evidence="2">
    <location>
        <begin position="126"/>
        <end position="192"/>
    </location>
</feature>
<dbReference type="KEGG" id="sli:Slin_6012"/>
<sequence length="297" mass="34294">MAAQQNLTRTLKLIRLLKQRPGKTLSQLAQLLECSHRHARRFMESLEEAGFIIDSEGKRPPRFYLYEDERRQQADFTEEEAQLLQEALSSISGINPLLAPLRQKIYQHSTLLPLANGLIDQHQSQVVARLAEAIRDRRQVWLLRYHSINSNSISDRLVEPYSFSENYTILTAYEPESETTKTFKTQRIEDVSLLDSPQENPPSEVLTDPFGWPGEQKEVSLRLTYQAYHLLREEYPATRPELTHIADDAPFSYTYTGDVRSWIGLGRFVLGLPGEIKVDGPEEFREYLRGRVGDYIL</sequence>